<evidence type="ECO:0000256" key="1">
    <source>
        <dbReference type="SAM" id="MobiDB-lite"/>
    </source>
</evidence>
<evidence type="ECO:0000313" key="2">
    <source>
        <dbReference type="EMBL" id="RKP22890.1"/>
    </source>
</evidence>
<dbReference type="OrthoDB" id="10675484at2759"/>
<keyword evidence="3" id="KW-1185">Reference proteome</keyword>
<dbReference type="Proteomes" id="UP000278143">
    <property type="component" value="Unassembled WGS sequence"/>
</dbReference>
<protein>
    <submittedName>
        <fullName evidence="2">Uncharacterized protein</fullName>
    </submittedName>
</protein>
<reference evidence="3" key="1">
    <citation type="journal article" date="2018" name="Nat. Microbiol.">
        <title>Leveraging single-cell genomics to expand the fungal tree of life.</title>
        <authorList>
            <person name="Ahrendt S.R."/>
            <person name="Quandt C.A."/>
            <person name="Ciobanu D."/>
            <person name="Clum A."/>
            <person name="Salamov A."/>
            <person name="Andreopoulos B."/>
            <person name="Cheng J.F."/>
            <person name="Woyke T."/>
            <person name="Pelin A."/>
            <person name="Henrissat B."/>
            <person name="Reynolds N.K."/>
            <person name="Benny G.L."/>
            <person name="Smith M.E."/>
            <person name="James T.Y."/>
            <person name="Grigoriev I.V."/>
        </authorList>
    </citation>
    <scope>NUCLEOTIDE SEQUENCE [LARGE SCALE GENOMIC DNA]</scope>
    <source>
        <strain evidence="3">Benny S71-1</strain>
    </source>
</reference>
<sequence length="361" mass="39619">MVQFYEQLSSLPLDNDHHHRRASPEMEHSLDISFDADYQMKGHHKRGQVDTMAQCVFDDLGRPSMSNPAHTYTSCVQSPGDDGGLGEEIALNEPATTTTTPPHHRRGKASPTRMATSTMAGDDTEHVRWTCDAIHGFIRDRSSPYKSTHFLSISSTTEQSPMLDIALRAAKSFARTHQPAATATTTATTTSSDGVEGVQQIFTVFEGDERVRVQVVEDEDMLYFKQRSLEHSLVVLDAQLPSIDVTLTKAIYDSLITMGAHLSVWQPPTHRDDAARDRPAPSDGHRKPPGYAANVSLDFPDLEQSYLEQTSMTSDVSSVYYEAYSTTSGTATIPATHPMAGMLRIGHGECHACTHAHGGYG</sequence>
<organism evidence="2 3">
    <name type="scientific">Syncephalis pseudoplumigaleata</name>
    <dbReference type="NCBI Taxonomy" id="1712513"/>
    <lineage>
        <taxon>Eukaryota</taxon>
        <taxon>Fungi</taxon>
        <taxon>Fungi incertae sedis</taxon>
        <taxon>Zoopagomycota</taxon>
        <taxon>Zoopagomycotina</taxon>
        <taxon>Zoopagomycetes</taxon>
        <taxon>Zoopagales</taxon>
        <taxon>Piptocephalidaceae</taxon>
        <taxon>Syncephalis</taxon>
    </lineage>
</organism>
<feature type="region of interest" description="Disordered" evidence="1">
    <location>
        <begin position="94"/>
        <end position="121"/>
    </location>
</feature>
<name>A0A4P9YVE4_9FUNG</name>
<accession>A0A4P9YVE4</accession>
<feature type="compositionally biased region" description="Basic and acidic residues" evidence="1">
    <location>
        <begin position="269"/>
        <end position="286"/>
    </location>
</feature>
<evidence type="ECO:0000313" key="3">
    <source>
        <dbReference type="Proteomes" id="UP000278143"/>
    </source>
</evidence>
<proteinExistence type="predicted"/>
<feature type="region of interest" description="Disordered" evidence="1">
    <location>
        <begin position="266"/>
        <end position="293"/>
    </location>
</feature>
<dbReference type="EMBL" id="KZ991538">
    <property type="protein sequence ID" value="RKP22890.1"/>
    <property type="molecule type" value="Genomic_DNA"/>
</dbReference>
<dbReference type="AlphaFoldDB" id="A0A4P9YVE4"/>
<gene>
    <name evidence="2" type="ORF">SYNPS1DRAFT_31436</name>
</gene>